<evidence type="ECO:0000313" key="4">
    <source>
        <dbReference type="Proteomes" id="UP001470230"/>
    </source>
</evidence>
<reference evidence="3 4" key="1">
    <citation type="submission" date="2024-04" db="EMBL/GenBank/DDBJ databases">
        <title>Tritrichomonas musculus Genome.</title>
        <authorList>
            <person name="Alves-Ferreira E."/>
            <person name="Grigg M."/>
            <person name="Lorenzi H."/>
            <person name="Galac M."/>
        </authorList>
    </citation>
    <scope>NUCLEOTIDE SEQUENCE [LARGE SCALE GENOMIC DNA]</scope>
    <source>
        <strain evidence="3 4">EAF2021</strain>
    </source>
</reference>
<keyword evidence="4" id="KW-1185">Reference proteome</keyword>
<comment type="caution">
    <text evidence="3">The sequence shown here is derived from an EMBL/GenBank/DDBJ whole genome shotgun (WGS) entry which is preliminary data.</text>
</comment>
<keyword evidence="1" id="KW-0378">Hydrolase</keyword>
<dbReference type="PANTHER" id="PTHR48081">
    <property type="entry name" value="AB HYDROLASE SUPERFAMILY PROTEIN C4A8.06C"/>
    <property type="match status" value="1"/>
</dbReference>
<dbReference type="Gene3D" id="3.40.50.1820">
    <property type="entry name" value="alpha/beta hydrolase"/>
    <property type="match status" value="2"/>
</dbReference>
<sequence>MFIFALILHSYTLNNQTFVQDKNIKLGRANTFGSVIPGSEYYEHFLIDNILSFTDGTTSLHYHIYIPEEYEGDTKYALYITLPGYGAYYFQGVAVNLKYEEFAIEAKKYNGQMIIVAPQPNDWGETSKKQIIGLTEYIIANYNIDTELVFISGYSGGGETLSLVVSERPELYTAAIHISSKWDGDLSKVSRAQIPIYFVIGENDEYYSSKPAQEAYTSLVSLYKQAGLDQQKIDQLVILDIRSSDYFESKNVTQHEGGYLFAKEEEIMSWLFDKKAEKSLRPNIPSKNYTLQSTVDEVTSDPAFGTFGHLLFPVNRYVSGTMTLQDVSSSRVYTWYNYIDPDKTVEIIQHLHNRAESGKPVFYDIYTEQEKQSDSSLRNAGLFFFGGNRGAPFAIVNAGGAFSYVGAMHDSFPHALELSKMGHNAFALIYRPGESNAYNDLARAINFLYHNAGEIGINPTGYSLWGGSAGARMAAELGNGNSMRKYGYTDVPRAAAVIMQYTGYTRYDSNDPPTYACVGTSDGIANYRTMENRLNNLKSLGIPTEFHSYQGLPHGFGLGKGTIAWGWINDAAAFWMAQLKL</sequence>
<dbReference type="InterPro" id="IPR001375">
    <property type="entry name" value="Peptidase_S9_cat"/>
</dbReference>
<dbReference type="InterPro" id="IPR050300">
    <property type="entry name" value="GDXG_lipolytic_enzyme"/>
</dbReference>
<dbReference type="InterPro" id="IPR029058">
    <property type="entry name" value="AB_hydrolase_fold"/>
</dbReference>
<evidence type="ECO:0000256" key="1">
    <source>
        <dbReference type="ARBA" id="ARBA00022801"/>
    </source>
</evidence>
<dbReference type="PANTHER" id="PTHR48081:SF6">
    <property type="entry name" value="PEPTIDASE S9 PROLYL OLIGOPEPTIDASE CATALYTIC DOMAIN-CONTAINING PROTEIN"/>
    <property type="match status" value="1"/>
</dbReference>
<evidence type="ECO:0000313" key="3">
    <source>
        <dbReference type="EMBL" id="KAK8847079.1"/>
    </source>
</evidence>
<dbReference type="Proteomes" id="UP001470230">
    <property type="component" value="Unassembled WGS sequence"/>
</dbReference>
<dbReference type="EMBL" id="JAPFFF010000028">
    <property type="protein sequence ID" value="KAK8847079.1"/>
    <property type="molecule type" value="Genomic_DNA"/>
</dbReference>
<dbReference type="Pfam" id="PF00326">
    <property type="entry name" value="Peptidase_S9"/>
    <property type="match status" value="1"/>
</dbReference>
<proteinExistence type="predicted"/>
<protein>
    <recommendedName>
        <fullName evidence="2">Peptidase S9 prolyl oligopeptidase catalytic domain-containing protein</fullName>
    </recommendedName>
</protein>
<name>A0ABR2HGY1_9EUKA</name>
<evidence type="ECO:0000259" key="2">
    <source>
        <dbReference type="Pfam" id="PF00326"/>
    </source>
</evidence>
<organism evidence="3 4">
    <name type="scientific">Tritrichomonas musculus</name>
    <dbReference type="NCBI Taxonomy" id="1915356"/>
    <lineage>
        <taxon>Eukaryota</taxon>
        <taxon>Metamonada</taxon>
        <taxon>Parabasalia</taxon>
        <taxon>Tritrichomonadida</taxon>
        <taxon>Tritrichomonadidae</taxon>
        <taxon>Tritrichomonas</taxon>
    </lineage>
</organism>
<gene>
    <name evidence="3" type="ORF">M9Y10_019657</name>
</gene>
<feature type="domain" description="Peptidase S9 prolyl oligopeptidase catalytic" evidence="2">
    <location>
        <begin position="121"/>
        <end position="180"/>
    </location>
</feature>
<accession>A0ABR2HGY1</accession>
<dbReference type="SUPFAM" id="SSF53474">
    <property type="entry name" value="alpha/beta-Hydrolases"/>
    <property type="match status" value="2"/>
</dbReference>